<dbReference type="EMBL" id="JAQIFT010000062">
    <property type="protein sequence ID" value="MDA3733361.1"/>
    <property type="molecule type" value="Genomic_DNA"/>
</dbReference>
<feature type="domain" description="YdhG-like" evidence="1">
    <location>
        <begin position="29"/>
        <end position="117"/>
    </location>
</feature>
<evidence type="ECO:0000313" key="3">
    <source>
        <dbReference type="Proteomes" id="UP001169242"/>
    </source>
</evidence>
<dbReference type="RefSeq" id="WP_271013213.1">
    <property type="nucleotide sequence ID" value="NZ_JAQIFT010000062.1"/>
</dbReference>
<dbReference type="Pfam" id="PF08818">
    <property type="entry name" value="DUF1801"/>
    <property type="match status" value="1"/>
</dbReference>
<organism evidence="2 3">
    <name type="scientific">Holtiella tumoricola</name>
    <dbReference type="NCBI Taxonomy" id="3018743"/>
    <lineage>
        <taxon>Bacteria</taxon>
        <taxon>Bacillati</taxon>
        <taxon>Bacillota</taxon>
        <taxon>Clostridia</taxon>
        <taxon>Lachnospirales</taxon>
        <taxon>Cellulosilyticaceae</taxon>
        <taxon>Holtiella</taxon>
    </lineage>
</organism>
<sequence>MTKVSNEVDHYIAALSGIEQDWVCFFVEYMREKHSDLEEVISFQMPTYKLGSGKLRNYIAFSLAKNHFSLHSMDFEYIGMLKEKLVKPGKGKGCVNVKYTSLEEREILVEAIEEIIKRKKLASYGK</sequence>
<evidence type="ECO:0000259" key="1">
    <source>
        <dbReference type="Pfam" id="PF08818"/>
    </source>
</evidence>
<accession>A0AA42DQT8</accession>
<comment type="caution">
    <text evidence="2">The sequence shown here is derived from an EMBL/GenBank/DDBJ whole genome shotgun (WGS) entry which is preliminary data.</text>
</comment>
<dbReference type="Gene3D" id="3.90.1150.200">
    <property type="match status" value="1"/>
</dbReference>
<proteinExistence type="predicted"/>
<reference evidence="2" key="1">
    <citation type="journal article" date="2023" name="Int. J. Syst. Evol. Microbiol.">
        <title>&lt;i&gt;Holtiella tumoricola&lt;/i&gt; gen. nov. sp. nov., isolated from a human clinical sample.</title>
        <authorList>
            <person name="Allen-Vercoe E."/>
            <person name="Daigneault M.C."/>
            <person name="Vancuren S.J."/>
            <person name="Cochrane K."/>
            <person name="O'Neal L.L."/>
            <person name="Sankaranarayanan K."/>
            <person name="Lawson P.A."/>
        </authorList>
    </citation>
    <scope>NUCLEOTIDE SEQUENCE</scope>
    <source>
        <strain evidence="2">CC70A</strain>
    </source>
</reference>
<keyword evidence="3" id="KW-1185">Reference proteome</keyword>
<protein>
    <submittedName>
        <fullName evidence="2">DUF1801 domain-containing protein</fullName>
    </submittedName>
</protein>
<dbReference type="AlphaFoldDB" id="A0AA42DQT8"/>
<dbReference type="InterPro" id="IPR014922">
    <property type="entry name" value="YdhG-like"/>
</dbReference>
<evidence type="ECO:0000313" key="2">
    <source>
        <dbReference type="EMBL" id="MDA3733361.1"/>
    </source>
</evidence>
<name>A0AA42DQT8_9FIRM</name>
<dbReference type="Proteomes" id="UP001169242">
    <property type="component" value="Unassembled WGS sequence"/>
</dbReference>
<gene>
    <name evidence="2" type="ORF">PBV87_17935</name>
</gene>
<dbReference type="SUPFAM" id="SSF159888">
    <property type="entry name" value="YdhG-like"/>
    <property type="match status" value="1"/>
</dbReference>